<keyword evidence="1" id="KW-0472">Membrane</keyword>
<dbReference type="Proteomes" id="UP000724874">
    <property type="component" value="Unassembled WGS sequence"/>
</dbReference>
<keyword evidence="1" id="KW-1133">Transmembrane helix</keyword>
<evidence type="ECO:0000313" key="3">
    <source>
        <dbReference type="Proteomes" id="UP000724874"/>
    </source>
</evidence>
<dbReference type="EMBL" id="JADNYJ010000099">
    <property type="protein sequence ID" value="KAF8885883.1"/>
    <property type="molecule type" value="Genomic_DNA"/>
</dbReference>
<keyword evidence="3" id="KW-1185">Reference proteome</keyword>
<proteinExistence type="predicted"/>
<name>A0A9P5NHX2_GYMJU</name>
<evidence type="ECO:0000313" key="2">
    <source>
        <dbReference type="EMBL" id="KAF8885883.1"/>
    </source>
</evidence>
<comment type="caution">
    <text evidence="2">The sequence shown here is derived from an EMBL/GenBank/DDBJ whole genome shotgun (WGS) entry which is preliminary data.</text>
</comment>
<evidence type="ECO:0000256" key="1">
    <source>
        <dbReference type="SAM" id="Phobius"/>
    </source>
</evidence>
<feature type="transmembrane region" description="Helical" evidence="1">
    <location>
        <begin position="25"/>
        <end position="43"/>
    </location>
</feature>
<feature type="transmembrane region" description="Helical" evidence="1">
    <location>
        <begin position="55"/>
        <end position="77"/>
    </location>
</feature>
<reference evidence="2" key="1">
    <citation type="submission" date="2020-11" db="EMBL/GenBank/DDBJ databases">
        <authorList>
            <consortium name="DOE Joint Genome Institute"/>
            <person name="Ahrendt S."/>
            <person name="Riley R."/>
            <person name="Andreopoulos W."/>
            <person name="LaButti K."/>
            <person name="Pangilinan J."/>
            <person name="Ruiz-duenas F.J."/>
            <person name="Barrasa J.M."/>
            <person name="Sanchez-Garcia M."/>
            <person name="Camarero S."/>
            <person name="Miyauchi S."/>
            <person name="Serrano A."/>
            <person name="Linde D."/>
            <person name="Babiker R."/>
            <person name="Drula E."/>
            <person name="Ayuso-Fernandez I."/>
            <person name="Pacheco R."/>
            <person name="Padilla G."/>
            <person name="Ferreira P."/>
            <person name="Barriuso J."/>
            <person name="Kellner H."/>
            <person name="Castanera R."/>
            <person name="Alfaro M."/>
            <person name="Ramirez L."/>
            <person name="Pisabarro A.G."/>
            <person name="Kuo A."/>
            <person name="Tritt A."/>
            <person name="Lipzen A."/>
            <person name="He G."/>
            <person name="Yan M."/>
            <person name="Ng V."/>
            <person name="Cullen D."/>
            <person name="Martin F."/>
            <person name="Rosso M.-N."/>
            <person name="Henrissat B."/>
            <person name="Hibbett D."/>
            <person name="Martinez A.T."/>
            <person name="Grigoriev I.V."/>
        </authorList>
    </citation>
    <scope>NUCLEOTIDE SEQUENCE</scope>
    <source>
        <strain evidence="2">AH 44721</strain>
    </source>
</reference>
<keyword evidence="1" id="KW-0812">Transmembrane</keyword>
<sequence>MAKHVIDDERRANDGRIRYRDAKSLRATAVGIPFLFLWLWRSLASLHFSFPDHHAYHTALVLLLHHLILVPQFVGTFRPFSVILRLNLR</sequence>
<protein>
    <submittedName>
        <fullName evidence="2">Uncharacterized protein</fullName>
    </submittedName>
</protein>
<gene>
    <name evidence="2" type="ORF">CPB84DRAFT_1555614</name>
</gene>
<organism evidence="2 3">
    <name type="scientific">Gymnopilus junonius</name>
    <name type="common">Spectacular rustgill mushroom</name>
    <name type="synonym">Gymnopilus spectabilis subsp. junonius</name>
    <dbReference type="NCBI Taxonomy" id="109634"/>
    <lineage>
        <taxon>Eukaryota</taxon>
        <taxon>Fungi</taxon>
        <taxon>Dikarya</taxon>
        <taxon>Basidiomycota</taxon>
        <taxon>Agaricomycotina</taxon>
        <taxon>Agaricomycetes</taxon>
        <taxon>Agaricomycetidae</taxon>
        <taxon>Agaricales</taxon>
        <taxon>Agaricineae</taxon>
        <taxon>Hymenogastraceae</taxon>
        <taxon>Gymnopilus</taxon>
    </lineage>
</organism>
<dbReference type="AlphaFoldDB" id="A0A9P5NHX2"/>
<accession>A0A9P5NHX2</accession>